<protein>
    <submittedName>
        <fullName evidence="1">Uncharacterized protein</fullName>
    </submittedName>
</protein>
<sequence>MTTYYIMKNAFYRGSLILSSSKTGKNEGVPTNYVSLYSFYDFEQFFSENFRKSSHMGRF</sequence>
<gene>
    <name evidence="1" type="ORF">LSS_20815</name>
</gene>
<accession>A0A097ESA1</accession>
<dbReference type="Proteomes" id="UP000035800">
    <property type="component" value="Chromosome I"/>
</dbReference>
<dbReference type="KEGG" id="lst:LSS_20815"/>
<dbReference type="EMBL" id="CP006694">
    <property type="protein sequence ID" value="AIT10806.1"/>
    <property type="molecule type" value="Genomic_DNA"/>
</dbReference>
<evidence type="ECO:0000313" key="1">
    <source>
        <dbReference type="EMBL" id="AIT10806.1"/>
    </source>
</evidence>
<evidence type="ECO:0000313" key="2">
    <source>
        <dbReference type="Proteomes" id="UP000035800"/>
    </source>
</evidence>
<reference evidence="1 2" key="1">
    <citation type="journal article" date="2012" name="Gene">
        <title>Sequence of Leptospira santarosai serovar Shermani genome and prediction of virulence-associated genes.</title>
        <authorList>
            <person name="Chou L.F."/>
            <person name="Chen Y.T."/>
            <person name="Lu C.W."/>
            <person name="Ko Y.C."/>
            <person name="Tang C.Y."/>
            <person name="Pan M.J."/>
            <person name="Tian Y.C."/>
            <person name="Chiu C.H."/>
            <person name="Hung C.C."/>
            <person name="Yang C.W."/>
        </authorList>
    </citation>
    <scope>NUCLEOTIDE SEQUENCE [LARGE SCALE GENOMIC DNA]</scope>
    <source>
        <strain evidence="1">LT 821</strain>
    </source>
</reference>
<dbReference type="STRING" id="758847.LSS_20815"/>
<proteinExistence type="predicted"/>
<name>A0A097ESA1_9LEPT</name>
<organism evidence="1 2">
    <name type="scientific">Leptospira santarosai serovar Shermani str. LT 821</name>
    <dbReference type="NCBI Taxonomy" id="758847"/>
    <lineage>
        <taxon>Bacteria</taxon>
        <taxon>Pseudomonadati</taxon>
        <taxon>Spirochaetota</taxon>
        <taxon>Spirochaetia</taxon>
        <taxon>Leptospirales</taxon>
        <taxon>Leptospiraceae</taxon>
        <taxon>Leptospira</taxon>
    </lineage>
</organism>
<reference evidence="1 2" key="2">
    <citation type="journal article" date="2014" name="Emerg. Microbes Infect.">
        <title>Potential impact on kidney infection: a whole-genome analysis of Leptospira santarosai serovar Shermani.</title>
        <authorList>
            <person name="Chou L.F."/>
            <person name="Chen T.W."/>
            <person name="Ko Y.C."/>
            <person name="Pan M.J."/>
            <person name="Tian Y.C."/>
            <person name="Chiu C.H."/>
            <person name="Tang P."/>
            <person name="Hung C.C."/>
            <person name="Yang C.W."/>
        </authorList>
    </citation>
    <scope>NUCLEOTIDE SEQUENCE</scope>
    <source>
        <strain evidence="1 2">LT 821</strain>
    </source>
</reference>
<dbReference type="AlphaFoldDB" id="A0A097ESA1"/>